<protein>
    <submittedName>
        <fullName evidence="3">Transcriptional regulator putative sugar kinase</fullName>
    </submittedName>
</protein>
<name>H6RUW1_BLASD</name>
<sequence>MGTGPSRYDGSSERHIPADQATVRRTNLGLVLRHLRDSGPRSRARIAQETGLNKATVSSLVAELAERRLVSTGDVDRAGSVGRPGLTVHLDGACVCGIGVELNVDYAAALVLDLRGQVLFEQRLALDVPALGAERTLDAVAGLVTEAVAATAGRGARPVGLTVAVAGLVRSVDGVVTLAPNIGWRDVAVLDGLRARLDVDFPIRVENDANLSAIAEWAMGSEARTPDLVYLTGEVGVGGGVIVAGRLLRGAGGLSGEVGHTSLGDPDAVCGCGRRGCWETVVGLAALLRAAADPGDPVHDPGRDLEARLAEVARRAGDGDLRTLAALQQVGRSLGTGAAVLVNLFNPGVVILGGYFAVLGPFFLEPLQAELEARVLGPGVAGARVALSTLGFTAAVRGGAHVALETVFDDPTLVPVPAALEPAGAR</sequence>
<dbReference type="Pfam" id="PF00480">
    <property type="entry name" value="ROK"/>
    <property type="match status" value="1"/>
</dbReference>
<dbReference type="RefSeq" id="WP_014377362.1">
    <property type="nucleotide sequence ID" value="NC_016943.1"/>
</dbReference>
<reference evidence="3 4" key="1">
    <citation type="journal article" date="2012" name="J. Bacteriol.">
        <title>Genome Sequence of Blastococcus saxobsidens DD2, a Stone-Inhabiting Bacterium.</title>
        <authorList>
            <person name="Chouaia B."/>
            <person name="Crotti E."/>
            <person name="Brusetti L."/>
            <person name="Daffonchio D."/>
            <person name="Essoussi I."/>
            <person name="Nouioui I."/>
            <person name="Sbissi I."/>
            <person name="Ghodhbane-Gtari F."/>
            <person name="Gtari M."/>
            <person name="Vacherie B."/>
            <person name="Barbe V."/>
            <person name="Medigue C."/>
            <person name="Gury J."/>
            <person name="Pujic P."/>
            <person name="Normand P."/>
        </authorList>
    </citation>
    <scope>NUCLEOTIDE SEQUENCE [LARGE SCALE GENOMIC DNA]</scope>
    <source>
        <strain evidence="3 4">DD2</strain>
    </source>
</reference>
<evidence type="ECO:0000259" key="2">
    <source>
        <dbReference type="Pfam" id="PF12802"/>
    </source>
</evidence>
<proteinExistence type="inferred from homology"/>
<dbReference type="STRING" id="1146883.BLASA_3622"/>
<dbReference type="eggNOG" id="COG1940">
    <property type="taxonomic scope" value="Bacteria"/>
</dbReference>
<evidence type="ECO:0000256" key="1">
    <source>
        <dbReference type="ARBA" id="ARBA00006479"/>
    </source>
</evidence>
<dbReference type="EMBL" id="FO117623">
    <property type="protein sequence ID" value="CCG04483.1"/>
    <property type="molecule type" value="Genomic_DNA"/>
</dbReference>
<dbReference type="Proteomes" id="UP000007517">
    <property type="component" value="Chromosome"/>
</dbReference>
<keyword evidence="3" id="KW-0418">Kinase</keyword>
<dbReference type="InterPro" id="IPR043129">
    <property type="entry name" value="ATPase_NBD"/>
</dbReference>
<dbReference type="Pfam" id="PF12802">
    <property type="entry name" value="MarR_2"/>
    <property type="match status" value="1"/>
</dbReference>
<dbReference type="AlphaFoldDB" id="H6RUW1"/>
<dbReference type="PANTHER" id="PTHR18964">
    <property type="entry name" value="ROK (REPRESSOR, ORF, KINASE) FAMILY"/>
    <property type="match status" value="1"/>
</dbReference>
<dbReference type="KEGG" id="bsd:BLASA_3622"/>
<dbReference type="SUPFAM" id="SSF46785">
    <property type="entry name" value="Winged helix' DNA-binding domain"/>
    <property type="match status" value="1"/>
</dbReference>
<dbReference type="SUPFAM" id="SSF53067">
    <property type="entry name" value="Actin-like ATPase domain"/>
    <property type="match status" value="1"/>
</dbReference>
<comment type="similarity">
    <text evidence="1">Belongs to the ROK (NagC/XylR) family.</text>
</comment>
<dbReference type="InterPro" id="IPR000600">
    <property type="entry name" value="ROK"/>
</dbReference>
<gene>
    <name evidence="3" type="ordered locus">BLASA_3622</name>
</gene>
<reference evidence="4" key="2">
    <citation type="submission" date="2012-02" db="EMBL/GenBank/DDBJ databases">
        <title>Complete genome sequence of Blastococcus saxobsidens strain DD2.</title>
        <authorList>
            <person name="Genoscope."/>
        </authorList>
    </citation>
    <scope>NUCLEOTIDE SEQUENCE [LARGE SCALE GENOMIC DNA]</scope>
    <source>
        <strain evidence="4">DD2</strain>
    </source>
</reference>
<keyword evidence="4" id="KW-1185">Reference proteome</keyword>
<dbReference type="Gene3D" id="3.30.420.40">
    <property type="match status" value="2"/>
</dbReference>
<dbReference type="HOGENOM" id="CLU_036604_13_2_11"/>
<evidence type="ECO:0000313" key="3">
    <source>
        <dbReference type="EMBL" id="CCG04483.1"/>
    </source>
</evidence>
<dbReference type="Gene3D" id="1.10.10.10">
    <property type="entry name" value="Winged helix-like DNA-binding domain superfamily/Winged helix DNA-binding domain"/>
    <property type="match status" value="1"/>
</dbReference>
<dbReference type="InterPro" id="IPR036388">
    <property type="entry name" value="WH-like_DNA-bd_sf"/>
</dbReference>
<accession>H6RUW1</accession>
<evidence type="ECO:0000313" key="4">
    <source>
        <dbReference type="Proteomes" id="UP000007517"/>
    </source>
</evidence>
<dbReference type="GO" id="GO:0016301">
    <property type="term" value="F:kinase activity"/>
    <property type="evidence" value="ECO:0007669"/>
    <property type="project" value="UniProtKB-KW"/>
</dbReference>
<dbReference type="PANTHER" id="PTHR18964:SF149">
    <property type="entry name" value="BIFUNCTIONAL UDP-N-ACETYLGLUCOSAMINE 2-EPIMERASE_N-ACETYLMANNOSAMINE KINASE"/>
    <property type="match status" value="1"/>
</dbReference>
<dbReference type="InterPro" id="IPR000835">
    <property type="entry name" value="HTH_MarR-typ"/>
</dbReference>
<dbReference type="GO" id="GO:0003700">
    <property type="term" value="F:DNA-binding transcription factor activity"/>
    <property type="evidence" value="ECO:0007669"/>
    <property type="project" value="InterPro"/>
</dbReference>
<dbReference type="InterPro" id="IPR036390">
    <property type="entry name" value="WH_DNA-bd_sf"/>
</dbReference>
<keyword evidence="3" id="KW-0808">Transferase</keyword>
<dbReference type="OrthoDB" id="3189808at2"/>
<dbReference type="eggNOG" id="COG1846">
    <property type="taxonomic scope" value="Bacteria"/>
</dbReference>
<organism evidence="3 4">
    <name type="scientific">Blastococcus saxobsidens (strain DD2)</name>
    <dbReference type="NCBI Taxonomy" id="1146883"/>
    <lineage>
        <taxon>Bacteria</taxon>
        <taxon>Bacillati</taxon>
        <taxon>Actinomycetota</taxon>
        <taxon>Actinomycetes</taxon>
        <taxon>Geodermatophilales</taxon>
        <taxon>Geodermatophilaceae</taxon>
        <taxon>Blastococcus</taxon>
    </lineage>
</organism>
<feature type="domain" description="HTH marR-type" evidence="2">
    <location>
        <begin position="30"/>
        <end position="73"/>
    </location>
</feature>